<reference evidence="7 8" key="1">
    <citation type="submission" date="2021-05" db="EMBL/GenBank/DDBJ databases">
        <title>Shewanella sp. JM162201.</title>
        <authorList>
            <person name="Xu S."/>
            <person name="Li A."/>
        </authorList>
    </citation>
    <scope>NUCLEOTIDE SEQUENCE [LARGE SCALE GENOMIC DNA]</scope>
    <source>
        <strain evidence="7 8">JM162201</strain>
    </source>
</reference>
<comment type="subcellular location">
    <subcellularLocation>
        <location evidence="1">Cell membrane</location>
        <topology evidence="1">Multi-pass membrane protein</topology>
    </subcellularLocation>
</comment>
<feature type="transmembrane region" description="Helical" evidence="6">
    <location>
        <begin position="132"/>
        <end position="154"/>
    </location>
</feature>
<evidence type="ECO:0000313" key="8">
    <source>
        <dbReference type="Proteomes" id="UP001195903"/>
    </source>
</evidence>
<keyword evidence="4 6" id="KW-1133">Transmembrane helix</keyword>
<gene>
    <name evidence="7" type="ORF">KJI95_15255</name>
</gene>
<keyword evidence="3 6" id="KW-0812">Transmembrane</keyword>
<evidence type="ECO:0000256" key="1">
    <source>
        <dbReference type="ARBA" id="ARBA00004651"/>
    </source>
</evidence>
<keyword evidence="8" id="KW-1185">Reference proteome</keyword>
<dbReference type="PANTHER" id="PTHR30086:SF20">
    <property type="entry name" value="ARGININE EXPORTER PROTEIN ARGO-RELATED"/>
    <property type="match status" value="1"/>
</dbReference>
<evidence type="ECO:0000256" key="5">
    <source>
        <dbReference type="ARBA" id="ARBA00023136"/>
    </source>
</evidence>
<name>A0ABS5V5Y9_9GAMM</name>
<evidence type="ECO:0000256" key="3">
    <source>
        <dbReference type="ARBA" id="ARBA00022692"/>
    </source>
</evidence>
<sequence length="184" mass="19733">MTMTPGPNNVLLAQSGANFGVRRTLRHIVGIRLGTTSLHLAMLAGLGALFEGIPALHQVLKLVAVTYLVWLAYSIGTAPVSQVAAGDARQPLGVVEAAMFQWINPKSWLAVMTLCSAFTLSGDGYWQSAVLMVLVFNLVGFPASFTWVLLGQAIGRFLGSHNRKRAFNLSMAVLLLATLPMIIV</sequence>
<keyword evidence="5 6" id="KW-0472">Membrane</keyword>
<feature type="transmembrane region" description="Helical" evidence="6">
    <location>
        <begin position="166"/>
        <end position="183"/>
    </location>
</feature>
<evidence type="ECO:0000256" key="6">
    <source>
        <dbReference type="SAM" id="Phobius"/>
    </source>
</evidence>
<dbReference type="Proteomes" id="UP001195903">
    <property type="component" value="Unassembled WGS sequence"/>
</dbReference>
<dbReference type="InterPro" id="IPR001123">
    <property type="entry name" value="LeuE-type"/>
</dbReference>
<keyword evidence="2" id="KW-1003">Cell membrane</keyword>
<dbReference type="RefSeq" id="WP_214508105.1">
    <property type="nucleotide sequence ID" value="NZ_JAHEPS010000006.1"/>
</dbReference>
<feature type="transmembrane region" description="Helical" evidence="6">
    <location>
        <begin position="62"/>
        <end position="86"/>
    </location>
</feature>
<evidence type="ECO:0000256" key="2">
    <source>
        <dbReference type="ARBA" id="ARBA00022475"/>
    </source>
</evidence>
<protein>
    <submittedName>
        <fullName evidence="7">LysE family translocator</fullName>
    </submittedName>
</protein>
<proteinExistence type="predicted"/>
<dbReference type="EMBL" id="JAHEPS010000006">
    <property type="protein sequence ID" value="MBT1445863.1"/>
    <property type="molecule type" value="Genomic_DNA"/>
</dbReference>
<accession>A0ABS5V5Y9</accession>
<dbReference type="PANTHER" id="PTHR30086">
    <property type="entry name" value="ARGININE EXPORTER PROTEIN ARGO"/>
    <property type="match status" value="1"/>
</dbReference>
<evidence type="ECO:0000313" key="7">
    <source>
        <dbReference type="EMBL" id="MBT1445863.1"/>
    </source>
</evidence>
<dbReference type="Pfam" id="PF01810">
    <property type="entry name" value="LysE"/>
    <property type="match status" value="1"/>
</dbReference>
<organism evidence="7 8">
    <name type="scientific">Shewanella jiangmenensis</name>
    <dbReference type="NCBI Taxonomy" id="2837387"/>
    <lineage>
        <taxon>Bacteria</taxon>
        <taxon>Pseudomonadati</taxon>
        <taxon>Pseudomonadota</taxon>
        <taxon>Gammaproteobacteria</taxon>
        <taxon>Alteromonadales</taxon>
        <taxon>Shewanellaceae</taxon>
        <taxon>Shewanella</taxon>
    </lineage>
</organism>
<comment type="caution">
    <text evidence="7">The sequence shown here is derived from an EMBL/GenBank/DDBJ whole genome shotgun (WGS) entry which is preliminary data.</text>
</comment>
<feature type="transmembrane region" description="Helical" evidence="6">
    <location>
        <begin position="29"/>
        <end position="50"/>
    </location>
</feature>
<evidence type="ECO:0000256" key="4">
    <source>
        <dbReference type="ARBA" id="ARBA00022989"/>
    </source>
</evidence>